<accession>A0AB34H9H9</accession>
<comment type="caution">
    <text evidence="2">The sequence shown here is derived from an EMBL/GenBank/DDBJ whole genome shotgun (WGS) entry which is preliminary data.</text>
</comment>
<feature type="compositionally biased region" description="Low complexity" evidence="1">
    <location>
        <begin position="205"/>
        <end position="219"/>
    </location>
</feature>
<reference evidence="2 3" key="1">
    <citation type="submission" date="2022-11" db="EMBL/GenBank/DDBJ databases">
        <title>Whole genome sequence of Eschrichtius robustus ER-17-0199.</title>
        <authorList>
            <person name="Bruniche-Olsen A."/>
            <person name="Black A.N."/>
            <person name="Fields C.J."/>
            <person name="Walden K."/>
            <person name="Dewoody J.A."/>
        </authorList>
    </citation>
    <scope>NUCLEOTIDE SEQUENCE [LARGE SCALE GENOMIC DNA]</scope>
    <source>
        <strain evidence="2">ER-17-0199</strain>
        <tissue evidence="2">Blubber</tissue>
    </source>
</reference>
<evidence type="ECO:0000256" key="1">
    <source>
        <dbReference type="SAM" id="MobiDB-lite"/>
    </source>
</evidence>
<dbReference type="EMBL" id="JAIQCJ010001425">
    <property type="protein sequence ID" value="KAJ8789461.1"/>
    <property type="molecule type" value="Genomic_DNA"/>
</dbReference>
<evidence type="ECO:0000313" key="3">
    <source>
        <dbReference type="Proteomes" id="UP001159641"/>
    </source>
</evidence>
<name>A0AB34H9H9_ESCRO</name>
<dbReference type="Proteomes" id="UP001159641">
    <property type="component" value="Unassembled WGS sequence"/>
</dbReference>
<feature type="region of interest" description="Disordered" evidence="1">
    <location>
        <begin position="121"/>
        <end position="243"/>
    </location>
</feature>
<feature type="compositionally biased region" description="Basic residues" evidence="1">
    <location>
        <begin position="184"/>
        <end position="193"/>
    </location>
</feature>
<keyword evidence="3" id="KW-1185">Reference proteome</keyword>
<sequence>MLFASYTRQTPTAPQVQCGLQEDHRPSCHSVGLERLMQGLSYGKRQHSPHQAPKFNLLIQGLGEGWRGSLRTGPLGDTEASLPFLLNPLGLVWVERAMGEQAQKEVVPPRNVIISLLRSAETQPPSPMFKSSGTGLDVGTPPSASLRPSSGLRLTAARCAPASPPCEPRSAPSPFAPESARLRPAARTRRRPASRGAPAPRPGDRLASPAWSGSSSPWRGRTRFSGLSDPGRGEGGAGPASQERATIAAAVAGRSVRLPASVRLGARPNVSLGAECRPWAAAALAAPTGRRPLIWNLDPGTPLQGWCPGRGPGAVRRLPLGAREEEEETQPAARAA</sequence>
<gene>
    <name evidence="2" type="ORF">J1605_021988</name>
</gene>
<evidence type="ECO:0000313" key="2">
    <source>
        <dbReference type="EMBL" id="KAJ8789461.1"/>
    </source>
</evidence>
<protein>
    <submittedName>
        <fullName evidence="2">Uncharacterized protein</fullName>
    </submittedName>
</protein>
<organism evidence="2 3">
    <name type="scientific">Eschrichtius robustus</name>
    <name type="common">California gray whale</name>
    <name type="synonym">Eschrichtius gibbosus</name>
    <dbReference type="NCBI Taxonomy" id="9764"/>
    <lineage>
        <taxon>Eukaryota</taxon>
        <taxon>Metazoa</taxon>
        <taxon>Chordata</taxon>
        <taxon>Craniata</taxon>
        <taxon>Vertebrata</taxon>
        <taxon>Euteleostomi</taxon>
        <taxon>Mammalia</taxon>
        <taxon>Eutheria</taxon>
        <taxon>Laurasiatheria</taxon>
        <taxon>Artiodactyla</taxon>
        <taxon>Whippomorpha</taxon>
        <taxon>Cetacea</taxon>
        <taxon>Mysticeti</taxon>
        <taxon>Eschrichtiidae</taxon>
        <taxon>Eschrichtius</taxon>
    </lineage>
</organism>
<dbReference type="AlphaFoldDB" id="A0AB34H9H9"/>
<proteinExistence type="predicted"/>